<dbReference type="Pfam" id="PF10745">
    <property type="entry name" value="DUF2530"/>
    <property type="match status" value="1"/>
</dbReference>
<keyword evidence="2" id="KW-1133">Transmembrane helix</keyword>
<feature type="compositionally biased region" description="Polar residues" evidence="1">
    <location>
        <begin position="1"/>
        <end position="18"/>
    </location>
</feature>
<feature type="region of interest" description="Disordered" evidence="1">
    <location>
        <begin position="1"/>
        <end position="30"/>
    </location>
</feature>
<gene>
    <name evidence="3" type="ORF">GFD30_09060</name>
</gene>
<keyword evidence="2" id="KW-0812">Transmembrane</keyword>
<comment type="caution">
    <text evidence="3">The sequence shown here is derived from an EMBL/GenBank/DDBJ whole genome shotgun (WGS) entry which is preliminary data.</text>
</comment>
<evidence type="ECO:0000256" key="1">
    <source>
        <dbReference type="SAM" id="MobiDB-lite"/>
    </source>
</evidence>
<evidence type="ECO:0000313" key="4">
    <source>
        <dbReference type="Proteomes" id="UP000477750"/>
    </source>
</evidence>
<evidence type="ECO:0000256" key="2">
    <source>
        <dbReference type="SAM" id="Phobius"/>
    </source>
</evidence>
<evidence type="ECO:0000313" key="3">
    <source>
        <dbReference type="EMBL" id="MQM25716.1"/>
    </source>
</evidence>
<dbReference type="RefSeq" id="WP_153024868.1">
    <property type="nucleotide sequence ID" value="NZ_WIAO01000008.1"/>
</dbReference>
<name>A0A6L5G7X0_9ACTN</name>
<dbReference type="AlphaFoldDB" id="A0A6L5G7X0"/>
<organism evidence="3 4">
    <name type="scientific">Glycomyces albidus</name>
    <dbReference type="NCBI Taxonomy" id="2656774"/>
    <lineage>
        <taxon>Bacteria</taxon>
        <taxon>Bacillati</taxon>
        <taxon>Actinomycetota</taxon>
        <taxon>Actinomycetes</taxon>
        <taxon>Glycomycetales</taxon>
        <taxon>Glycomycetaceae</taxon>
        <taxon>Glycomyces</taxon>
    </lineage>
</organism>
<dbReference type="EMBL" id="WIAO01000008">
    <property type="protein sequence ID" value="MQM25716.1"/>
    <property type="molecule type" value="Genomic_DNA"/>
</dbReference>
<dbReference type="InterPro" id="IPR019681">
    <property type="entry name" value="DUF2530"/>
</dbReference>
<dbReference type="Proteomes" id="UP000477750">
    <property type="component" value="Unassembled WGS sequence"/>
</dbReference>
<keyword evidence="4" id="KW-1185">Reference proteome</keyword>
<protein>
    <submittedName>
        <fullName evidence="3">DUF2530 domain-containing protein</fullName>
    </submittedName>
</protein>
<sequence>MSTDGTSQPPAASGSSANPRAAYHRVKKTPELPAPEAVKLRMTPIAAAGTLLWTIALVLTQVFRDELADSGREWWVSCALTGVIVGLLGTAAMVIADRRHFRRPARGRS</sequence>
<keyword evidence="2" id="KW-0472">Membrane</keyword>
<proteinExistence type="predicted"/>
<feature type="transmembrane region" description="Helical" evidence="2">
    <location>
        <begin position="45"/>
        <end position="62"/>
    </location>
</feature>
<accession>A0A6L5G7X0</accession>
<feature type="transmembrane region" description="Helical" evidence="2">
    <location>
        <begin position="74"/>
        <end position="96"/>
    </location>
</feature>
<reference evidence="3 4" key="1">
    <citation type="submission" date="2019-10" db="EMBL/GenBank/DDBJ databases">
        <title>Glycomyces albidus sp. nov., a novel actinomycete isolated from rhizosphere soil of wheat (Triticum aestivum L.).</title>
        <authorList>
            <person name="Qian L."/>
        </authorList>
    </citation>
    <scope>NUCLEOTIDE SEQUENCE [LARGE SCALE GENOMIC DNA]</scope>
    <source>
        <strain evidence="3 4">NEAU-7082</strain>
    </source>
</reference>